<accession>A0ACC1IS50</accession>
<evidence type="ECO:0000313" key="2">
    <source>
        <dbReference type="Proteomes" id="UP001150581"/>
    </source>
</evidence>
<comment type="caution">
    <text evidence="1">The sequence shown here is derived from an EMBL/GenBank/DDBJ whole genome shotgun (WGS) entry which is preliminary data.</text>
</comment>
<organism evidence="1 2">
    <name type="scientific">Kickxella alabastrina</name>
    <dbReference type="NCBI Taxonomy" id="61397"/>
    <lineage>
        <taxon>Eukaryota</taxon>
        <taxon>Fungi</taxon>
        <taxon>Fungi incertae sedis</taxon>
        <taxon>Zoopagomycota</taxon>
        <taxon>Kickxellomycotina</taxon>
        <taxon>Kickxellomycetes</taxon>
        <taxon>Kickxellales</taxon>
        <taxon>Kickxellaceae</taxon>
        <taxon>Kickxella</taxon>
    </lineage>
</organism>
<sequence>MTTTTPPPVYFVSHGGPNLLDESDYPPTGAISKALRKIGDDIRAQNPRALLVLSGHWESNSGKSLQINGKSAFPKPLIYDFGGFPAWLYKEEFAHKTEPALTQQIAQLLTQGGIPVETVDRGLDHGAWVVLKKAGLENAPFPIIQLSLFRSDSMPQHVHLGQLLAPLREQGVVIVGSGMAVHNLRDYFGASATSVRSYVRPFDKEIETALLSGENREQAILALSESDYLYKAHPTLEHLLPLHVVVGAAKGTANVEKILEAYQVSLSWSCYKFF</sequence>
<reference evidence="1" key="1">
    <citation type="submission" date="2022-07" db="EMBL/GenBank/DDBJ databases">
        <title>Phylogenomic reconstructions and comparative analyses of Kickxellomycotina fungi.</title>
        <authorList>
            <person name="Reynolds N.K."/>
            <person name="Stajich J.E."/>
            <person name="Barry K."/>
            <person name="Grigoriev I.V."/>
            <person name="Crous P."/>
            <person name="Smith M.E."/>
        </authorList>
    </citation>
    <scope>NUCLEOTIDE SEQUENCE</scope>
    <source>
        <strain evidence="1">Benny 63K</strain>
    </source>
</reference>
<protein>
    <submittedName>
        <fullName evidence="1">Uncharacterized protein</fullName>
    </submittedName>
</protein>
<dbReference type="Proteomes" id="UP001150581">
    <property type="component" value="Unassembled WGS sequence"/>
</dbReference>
<proteinExistence type="predicted"/>
<keyword evidence="2" id="KW-1185">Reference proteome</keyword>
<evidence type="ECO:0000313" key="1">
    <source>
        <dbReference type="EMBL" id="KAJ1899891.1"/>
    </source>
</evidence>
<name>A0ACC1IS50_9FUNG</name>
<gene>
    <name evidence="1" type="ORF">LPJ66_001834</name>
</gene>
<dbReference type="EMBL" id="JANBPG010000118">
    <property type="protein sequence ID" value="KAJ1899891.1"/>
    <property type="molecule type" value="Genomic_DNA"/>
</dbReference>